<evidence type="ECO:0000313" key="2">
    <source>
        <dbReference type="Proteomes" id="UP000828390"/>
    </source>
</evidence>
<proteinExistence type="predicted"/>
<protein>
    <submittedName>
        <fullName evidence="1">Uncharacterized protein</fullName>
    </submittedName>
</protein>
<reference evidence="1" key="2">
    <citation type="submission" date="2020-11" db="EMBL/GenBank/DDBJ databases">
        <authorList>
            <person name="McCartney M.A."/>
            <person name="Auch B."/>
            <person name="Kono T."/>
            <person name="Mallez S."/>
            <person name="Becker A."/>
            <person name="Gohl D.M."/>
            <person name="Silverstein K.A.T."/>
            <person name="Koren S."/>
            <person name="Bechman K.B."/>
            <person name="Herman A."/>
            <person name="Abrahante J.E."/>
            <person name="Garbe J."/>
        </authorList>
    </citation>
    <scope>NUCLEOTIDE SEQUENCE</scope>
    <source>
        <strain evidence="1">Duluth1</strain>
        <tissue evidence="1">Whole animal</tissue>
    </source>
</reference>
<dbReference type="EMBL" id="JAIWYP010000004">
    <property type="protein sequence ID" value="KAH3831332.1"/>
    <property type="molecule type" value="Genomic_DNA"/>
</dbReference>
<dbReference type="Proteomes" id="UP000828390">
    <property type="component" value="Unassembled WGS sequence"/>
</dbReference>
<name>A0A9D4HFV8_DREPO</name>
<evidence type="ECO:0000313" key="1">
    <source>
        <dbReference type="EMBL" id="KAH3831332.1"/>
    </source>
</evidence>
<accession>A0A9D4HFV8</accession>
<gene>
    <name evidence="1" type="ORF">DPMN_104595</name>
</gene>
<keyword evidence="2" id="KW-1185">Reference proteome</keyword>
<sequence>MVVEDVDEQVEDDLVINRDKTMPERNRERTTLSITDADKIKVDVYVPDDKTNHQLKDTVTVVNGTAEVNKLSKA</sequence>
<organism evidence="1 2">
    <name type="scientific">Dreissena polymorpha</name>
    <name type="common">Zebra mussel</name>
    <name type="synonym">Mytilus polymorpha</name>
    <dbReference type="NCBI Taxonomy" id="45954"/>
    <lineage>
        <taxon>Eukaryota</taxon>
        <taxon>Metazoa</taxon>
        <taxon>Spiralia</taxon>
        <taxon>Lophotrochozoa</taxon>
        <taxon>Mollusca</taxon>
        <taxon>Bivalvia</taxon>
        <taxon>Autobranchia</taxon>
        <taxon>Heteroconchia</taxon>
        <taxon>Euheterodonta</taxon>
        <taxon>Imparidentia</taxon>
        <taxon>Neoheterodontei</taxon>
        <taxon>Myida</taxon>
        <taxon>Dreissenoidea</taxon>
        <taxon>Dreissenidae</taxon>
        <taxon>Dreissena</taxon>
    </lineage>
</organism>
<reference evidence="1" key="1">
    <citation type="journal article" date="2019" name="bioRxiv">
        <title>The Genome of the Zebra Mussel, Dreissena polymorpha: A Resource for Invasive Species Research.</title>
        <authorList>
            <person name="McCartney M.A."/>
            <person name="Auch B."/>
            <person name="Kono T."/>
            <person name="Mallez S."/>
            <person name="Zhang Y."/>
            <person name="Obille A."/>
            <person name="Becker A."/>
            <person name="Abrahante J.E."/>
            <person name="Garbe J."/>
            <person name="Badalamenti J.P."/>
            <person name="Herman A."/>
            <person name="Mangelson H."/>
            <person name="Liachko I."/>
            <person name="Sullivan S."/>
            <person name="Sone E.D."/>
            <person name="Koren S."/>
            <person name="Silverstein K.A.T."/>
            <person name="Beckman K.B."/>
            <person name="Gohl D.M."/>
        </authorList>
    </citation>
    <scope>NUCLEOTIDE SEQUENCE</scope>
    <source>
        <strain evidence="1">Duluth1</strain>
        <tissue evidence="1">Whole animal</tissue>
    </source>
</reference>
<comment type="caution">
    <text evidence="1">The sequence shown here is derived from an EMBL/GenBank/DDBJ whole genome shotgun (WGS) entry which is preliminary data.</text>
</comment>
<dbReference type="AlphaFoldDB" id="A0A9D4HFV8"/>